<name>A0A1E3QMF3_9ASCO</name>
<dbReference type="AlphaFoldDB" id="A0A1E3QMF3"/>
<dbReference type="EMBL" id="KV454434">
    <property type="protein sequence ID" value="ODQ78886.1"/>
    <property type="molecule type" value="Genomic_DNA"/>
</dbReference>
<feature type="region of interest" description="Disordered" evidence="2">
    <location>
        <begin position="1"/>
        <end position="110"/>
    </location>
</feature>
<gene>
    <name evidence="4" type="ORF">BABINDRAFT_9113</name>
</gene>
<feature type="compositionally biased region" description="Polar residues" evidence="2">
    <location>
        <begin position="9"/>
        <end position="22"/>
    </location>
</feature>
<proteinExistence type="predicted"/>
<keyword evidence="5" id="KW-1185">Reference proteome</keyword>
<organism evidence="4 5">
    <name type="scientific">Babjeviella inositovora NRRL Y-12698</name>
    <dbReference type="NCBI Taxonomy" id="984486"/>
    <lineage>
        <taxon>Eukaryota</taxon>
        <taxon>Fungi</taxon>
        <taxon>Dikarya</taxon>
        <taxon>Ascomycota</taxon>
        <taxon>Saccharomycotina</taxon>
        <taxon>Pichiomycetes</taxon>
        <taxon>Serinales incertae sedis</taxon>
        <taxon>Babjeviella</taxon>
    </lineage>
</organism>
<keyword evidence="3" id="KW-0472">Membrane</keyword>
<evidence type="ECO:0000313" key="4">
    <source>
        <dbReference type="EMBL" id="ODQ78886.1"/>
    </source>
</evidence>
<keyword evidence="1" id="KW-0175">Coiled coil</keyword>
<dbReference type="GeneID" id="30150766"/>
<keyword evidence="3" id="KW-1133">Transmembrane helix</keyword>
<keyword evidence="3" id="KW-0812">Transmembrane</keyword>
<feature type="compositionally biased region" description="Polar residues" evidence="2">
    <location>
        <begin position="71"/>
        <end position="84"/>
    </location>
</feature>
<reference evidence="5" key="1">
    <citation type="submission" date="2016-05" db="EMBL/GenBank/DDBJ databases">
        <title>Comparative genomics of biotechnologically important yeasts.</title>
        <authorList>
            <consortium name="DOE Joint Genome Institute"/>
            <person name="Riley R."/>
            <person name="Haridas S."/>
            <person name="Wolfe K.H."/>
            <person name="Lopes M.R."/>
            <person name="Hittinger C.T."/>
            <person name="Goker M."/>
            <person name="Salamov A."/>
            <person name="Wisecaver J."/>
            <person name="Long T.M."/>
            <person name="Aerts A.L."/>
            <person name="Barry K."/>
            <person name="Choi C."/>
            <person name="Clum A."/>
            <person name="Coughlan A.Y."/>
            <person name="Deshpande S."/>
            <person name="Douglass A.P."/>
            <person name="Hanson S.J."/>
            <person name="Klenk H.-P."/>
            <person name="Labutti K."/>
            <person name="Lapidus A."/>
            <person name="Lindquist E."/>
            <person name="Lipzen A."/>
            <person name="Meier-Kolthoff J.P."/>
            <person name="Ohm R.A."/>
            <person name="Otillar R.P."/>
            <person name="Pangilinan J."/>
            <person name="Peng Y."/>
            <person name="Rokas A."/>
            <person name="Rosa C.A."/>
            <person name="Scheuner C."/>
            <person name="Sibirny A.A."/>
            <person name="Slot J.C."/>
            <person name="Stielow J.B."/>
            <person name="Sun H."/>
            <person name="Kurtzman C.P."/>
            <person name="Blackwell M."/>
            <person name="Grigoriev I.V."/>
            <person name="Jeffries T.W."/>
        </authorList>
    </citation>
    <scope>NUCLEOTIDE SEQUENCE [LARGE SCALE GENOMIC DNA]</scope>
    <source>
        <strain evidence="5">NRRL Y-12698</strain>
    </source>
</reference>
<dbReference type="Proteomes" id="UP000094336">
    <property type="component" value="Unassembled WGS sequence"/>
</dbReference>
<dbReference type="RefSeq" id="XP_018984214.1">
    <property type="nucleotide sequence ID" value="XM_019132913.1"/>
</dbReference>
<evidence type="ECO:0000256" key="2">
    <source>
        <dbReference type="SAM" id="MobiDB-lite"/>
    </source>
</evidence>
<sequence length="291" mass="32787">MSEMEYTSPGRSLTTRNPTTPKRNLPAFSRLVVAPSSEPELRSPLTPRNILNDTDKNRLVKQFYDLELPEQPQTRPETPRTNSEARFLSPEELPRREPGSPQPTPGTVAKSEIPDEWAQASVDQQISSIAHTSSRGYETQTSSIETNYVNFQHKCTMLSDQVQELHREISVALAALEAELPTQQERFRANLVKVEEIKGKLRALDEYDGKITALRLNVNSNFKEKIAAMNADLDGLEKSKQSYETRARLQMKRAKMGSGCLLCLLVAVYIGVWLLSPRVQGITEPKVKLPR</sequence>
<evidence type="ECO:0000313" key="5">
    <source>
        <dbReference type="Proteomes" id="UP000094336"/>
    </source>
</evidence>
<feature type="transmembrane region" description="Helical" evidence="3">
    <location>
        <begin position="256"/>
        <end position="275"/>
    </location>
</feature>
<evidence type="ECO:0000256" key="1">
    <source>
        <dbReference type="SAM" id="Coils"/>
    </source>
</evidence>
<accession>A0A1E3QMF3</accession>
<protein>
    <submittedName>
        <fullName evidence="4">Uncharacterized protein</fullName>
    </submittedName>
</protein>
<evidence type="ECO:0000256" key="3">
    <source>
        <dbReference type="SAM" id="Phobius"/>
    </source>
</evidence>
<feature type="coiled-coil region" evidence="1">
    <location>
        <begin position="219"/>
        <end position="246"/>
    </location>
</feature>